<name>A0A564ZF50_9BACT</name>
<dbReference type="AlphaFoldDB" id="A0A564ZF50"/>
<organism evidence="1 2">
    <name type="scientific">Candidatus Methylomirabilis lanthanidiphila</name>
    <dbReference type="NCBI Taxonomy" id="2211376"/>
    <lineage>
        <taxon>Bacteria</taxon>
        <taxon>Candidatus Methylomirabilota</taxon>
        <taxon>Candidatus Methylomirabilia</taxon>
        <taxon>Candidatus Methylomirabilales</taxon>
        <taxon>Candidatus Methylomirabilaceae</taxon>
        <taxon>Candidatus Methylomirabilis</taxon>
    </lineage>
</organism>
<gene>
    <name evidence="1" type="ORF">MELA_00141</name>
</gene>
<reference evidence="1 2" key="1">
    <citation type="submission" date="2019-07" db="EMBL/GenBank/DDBJ databases">
        <authorList>
            <person name="Cremers G."/>
        </authorList>
    </citation>
    <scope>NUCLEOTIDE SEQUENCE [LARGE SCALE GENOMIC DNA]</scope>
</reference>
<dbReference type="Proteomes" id="UP000334340">
    <property type="component" value="Unassembled WGS sequence"/>
</dbReference>
<accession>A0A564ZF50</accession>
<evidence type="ECO:0000313" key="2">
    <source>
        <dbReference type="Proteomes" id="UP000334340"/>
    </source>
</evidence>
<sequence>MRTVWLRLLIKIPGPSVGAQGGEGVGRQRLAAGDRAVGLYMLRRRIPGITVDTAGWLRQNFRASRATFPLT</sequence>
<protein>
    <submittedName>
        <fullName evidence="1">Uncharacterized protein</fullName>
    </submittedName>
</protein>
<proteinExistence type="predicted"/>
<dbReference type="EMBL" id="CABIKM010000001">
    <property type="protein sequence ID" value="VUZ83783.1"/>
    <property type="molecule type" value="Genomic_DNA"/>
</dbReference>
<keyword evidence="2" id="KW-1185">Reference proteome</keyword>
<evidence type="ECO:0000313" key="1">
    <source>
        <dbReference type="EMBL" id="VUZ83783.1"/>
    </source>
</evidence>